<dbReference type="PANTHER" id="PTHR43479">
    <property type="entry name" value="ACREF/ENVCD OPERON REPRESSOR-RELATED"/>
    <property type="match status" value="1"/>
</dbReference>
<evidence type="ECO:0000256" key="1">
    <source>
        <dbReference type="ARBA" id="ARBA00023125"/>
    </source>
</evidence>
<evidence type="ECO:0000313" key="5">
    <source>
        <dbReference type="Proteomes" id="UP001596500"/>
    </source>
</evidence>
<evidence type="ECO:0000259" key="3">
    <source>
        <dbReference type="PROSITE" id="PS50977"/>
    </source>
</evidence>
<reference evidence="5" key="1">
    <citation type="journal article" date="2019" name="Int. J. Syst. Evol. Microbiol.">
        <title>The Global Catalogue of Microorganisms (GCM) 10K type strain sequencing project: providing services to taxonomists for standard genome sequencing and annotation.</title>
        <authorList>
            <consortium name="The Broad Institute Genomics Platform"/>
            <consortium name="The Broad Institute Genome Sequencing Center for Infectious Disease"/>
            <person name="Wu L."/>
            <person name="Ma J."/>
        </authorList>
    </citation>
    <scope>NUCLEOTIDE SEQUENCE [LARGE SCALE GENOMIC DNA]</scope>
    <source>
        <strain evidence="5">CGMCC 1.12942</strain>
    </source>
</reference>
<dbReference type="EMBL" id="JBHTBW010000046">
    <property type="protein sequence ID" value="MFC7442195.1"/>
    <property type="molecule type" value="Genomic_DNA"/>
</dbReference>
<evidence type="ECO:0000256" key="2">
    <source>
        <dbReference type="PROSITE-ProRule" id="PRU00335"/>
    </source>
</evidence>
<dbReference type="InterPro" id="IPR009057">
    <property type="entry name" value="Homeodomain-like_sf"/>
</dbReference>
<dbReference type="InterPro" id="IPR001647">
    <property type="entry name" value="HTH_TetR"/>
</dbReference>
<protein>
    <submittedName>
        <fullName evidence="4">TetR/AcrR family transcriptional regulator</fullName>
    </submittedName>
</protein>
<dbReference type="PROSITE" id="PS50977">
    <property type="entry name" value="HTH_TETR_2"/>
    <property type="match status" value="1"/>
</dbReference>
<name>A0ABW2RM85_9BACL</name>
<dbReference type="RefSeq" id="WP_379865911.1">
    <property type="nucleotide sequence ID" value="NZ_JBHTBW010000046.1"/>
</dbReference>
<proteinExistence type="predicted"/>
<feature type="DNA-binding region" description="H-T-H motif" evidence="2">
    <location>
        <begin position="36"/>
        <end position="55"/>
    </location>
</feature>
<dbReference type="Proteomes" id="UP001596500">
    <property type="component" value="Unassembled WGS sequence"/>
</dbReference>
<dbReference type="SUPFAM" id="SSF48498">
    <property type="entry name" value="Tetracyclin repressor-like, C-terminal domain"/>
    <property type="match status" value="1"/>
</dbReference>
<dbReference type="Gene3D" id="1.10.357.10">
    <property type="entry name" value="Tetracycline Repressor, domain 2"/>
    <property type="match status" value="1"/>
</dbReference>
<sequence length="208" mass="24655">MTMKENRQQRRKTKTKNAIRQAALHLFLTTGYHQTNVKDIMNSADLGYGTFYQYYESKLDVLIEQANEVYEMITTRYQKPPSAEKSIYKRTVNSIYNVFYTCNTHRKVMTVLKQMRHLEEDANKLWDKIMKELLHRLEFDITWSMDKGLCRNVDRELAIASLYGMVLGALDYLLKQERTDENILELAEQFSLLFKESIFVKDEMPPLE</sequence>
<keyword evidence="1 2" id="KW-0238">DNA-binding</keyword>
<dbReference type="Pfam" id="PF00440">
    <property type="entry name" value="TetR_N"/>
    <property type="match status" value="1"/>
</dbReference>
<evidence type="ECO:0000313" key="4">
    <source>
        <dbReference type="EMBL" id="MFC7442195.1"/>
    </source>
</evidence>
<dbReference type="PANTHER" id="PTHR43479:SF11">
    <property type="entry name" value="ACREF_ENVCD OPERON REPRESSOR-RELATED"/>
    <property type="match status" value="1"/>
</dbReference>
<organism evidence="4 5">
    <name type="scientific">Laceyella putida</name>
    <dbReference type="NCBI Taxonomy" id="110101"/>
    <lineage>
        <taxon>Bacteria</taxon>
        <taxon>Bacillati</taxon>
        <taxon>Bacillota</taxon>
        <taxon>Bacilli</taxon>
        <taxon>Bacillales</taxon>
        <taxon>Thermoactinomycetaceae</taxon>
        <taxon>Laceyella</taxon>
    </lineage>
</organism>
<comment type="caution">
    <text evidence="4">The sequence shown here is derived from an EMBL/GenBank/DDBJ whole genome shotgun (WGS) entry which is preliminary data.</text>
</comment>
<keyword evidence="5" id="KW-1185">Reference proteome</keyword>
<feature type="domain" description="HTH tetR-type" evidence="3">
    <location>
        <begin position="13"/>
        <end position="73"/>
    </location>
</feature>
<dbReference type="SUPFAM" id="SSF46689">
    <property type="entry name" value="Homeodomain-like"/>
    <property type="match status" value="1"/>
</dbReference>
<gene>
    <name evidence="4" type="ORF">ACFQNG_13965</name>
</gene>
<accession>A0ABW2RM85</accession>
<dbReference type="InterPro" id="IPR050624">
    <property type="entry name" value="HTH-type_Tx_Regulator"/>
</dbReference>
<dbReference type="InterPro" id="IPR036271">
    <property type="entry name" value="Tet_transcr_reg_TetR-rel_C_sf"/>
</dbReference>